<feature type="region of interest" description="Disordered" evidence="1">
    <location>
        <begin position="94"/>
        <end position="147"/>
    </location>
</feature>
<feature type="compositionally biased region" description="Gly residues" evidence="1">
    <location>
        <begin position="111"/>
        <end position="123"/>
    </location>
</feature>
<accession>A0ABQ8DKG5</accession>
<dbReference type="Proteomes" id="UP000824890">
    <property type="component" value="Unassembled WGS sequence"/>
</dbReference>
<evidence type="ECO:0000313" key="2">
    <source>
        <dbReference type="EMBL" id="KAH0929733.1"/>
    </source>
</evidence>
<keyword evidence="3" id="KW-1185">Reference proteome</keyword>
<feature type="compositionally biased region" description="Basic and acidic residues" evidence="1">
    <location>
        <begin position="36"/>
        <end position="45"/>
    </location>
</feature>
<protein>
    <submittedName>
        <fullName evidence="2">Uncharacterized protein</fullName>
    </submittedName>
</protein>
<name>A0ABQ8DKG5_BRANA</name>
<gene>
    <name evidence="2" type="ORF">HID58_015460</name>
</gene>
<evidence type="ECO:0000256" key="1">
    <source>
        <dbReference type="SAM" id="MobiDB-lite"/>
    </source>
</evidence>
<feature type="compositionally biased region" description="Basic and acidic residues" evidence="1">
    <location>
        <begin position="126"/>
        <end position="147"/>
    </location>
</feature>
<sequence>MRLFGSLGSCMLSSASALSRSHLSAAGTNPGTCVSRKVDWERDSSRTSPSPTLCTRRPSSPRPQSLPSPAVSMRFPWKWEVGLSVIEREVEEEEEAAEIGRVLRRKRPEEGGGLSQFGDGSVGFGLRREKEKPPQGKEPWKESGGRR</sequence>
<proteinExistence type="predicted"/>
<feature type="region of interest" description="Disordered" evidence="1">
    <location>
        <begin position="20"/>
        <end position="71"/>
    </location>
</feature>
<organism evidence="2 3">
    <name type="scientific">Brassica napus</name>
    <name type="common">Rape</name>
    <dbReference type="NCBI Taxonomy" id="3708"/>
    <lineage>
        <taxon>Eukaryota</taxon>
        <taxon>Viridiplantae</taxon>
        <taxon>Streptophyta</taxon>
        <taxon>Embryophyta</taxon>
        <taxon>Tracheophyta</taxon>
        <taxon>Spermatophyta</taxon>
        <taxon>Magnoliopsida</taxon>
        <taxon>eudicotyledons</taxon>
        <taxon>Gunneridae</taxon>
        <taxon>Pentapetalae</taxon>
        <taxon>rosids</taxon>
        <taxon>malvids</taxon>
        <taxon>Brassicales</taxon>
        <taxon>Brassicaceae</taxon>
        <taxon>Brassiceae</taxon>
        <taxon>Brassica</taxon>
    </lineage>
</organism>
<dbReference type="EMBL" id="JAGKQM010000004">
    <property type="protein sequence ID" value="KAH0929733.1"/>
    <property type="molecule type" value="Genomic_DNA"/>
</dbReference>
<comment type="caution">
    <text evidence="2">The sequence shown here is derived from an EMBL/GenBank/DDBJ whole genome shotgun (WGS) entry which is preliminary data.</text>
</comment>
<reference evidence="2 3" key="1">
    <citation type="submission" date="2021-05" db="EMBL/GenBank/DDBJ databases">
        <title>Genome Assembly of Synthetic Allotetraploid Brassica napus Reveals Homoeologous Exchanges between Subgenomes.</title>
        <authorList>
            <person name="Davis J.T."/>
        </authorList>
    </citation>
    <scope>NUCLEOTIDE SEQUENCE [LARGE SCALE GENOMIC DNA]</scope>
    <source>
        <strain evidence="3">cv. Da-Ae</strain>
        <tissue evidence="2">Seedling</tissue>
    </source>
</reference>
<evidence type="ECO:0000313" key="3">
    <source>
        <dbReference type="Proteomes" id="UP000824890"/>
    </source>
</evidence>